<sequence>MLITLLVLAAALAALAVWARTKRQRFFTARTQAAQHNGWTPAPMDPALEGVANRILTSGTNTRLITGQYAGYAFRAFDHSHATTRTSTATKLHVVAVQLPVVLPSIAVTTDDPIARTLRVPDQQLESGTFNETFAVESPNQRYASAVVHPQLMEWMLQHPHLQWWIDGPYLVTWGLHWWTVDTVTAALDDLTAVAQQIPPFVLADYRLS</sequence>
<dbReference type="AlphaFoldDB" id="A0A7W9J9H7"/>
<dbReference type="EMBL" id="JACHMY010000001">
    <property type="protein sequence ID" value="MBB5837640.1"/>
    <property type="molecule type" value="Genomic_DNA"/>
</dbReference>
<protein>
    <recommendedName>
        <fullName evidence="3">DUF3137 domain-containing protein</fullName>
    </recommendedName>
</protein>
<organism evidence="1 2">
    <name type="scientific">Kribbella italica</name>
    <dbReference type="NCBI Taxonomy" id="1540520"/>
    <lineage>
        <taxon>Bacteria</taxon>
        <taxon>Bacillati</taxon>
        <taxon>Actinomycetota</taxon>
        <taxon>Actinomycetes</taxon>
        <taxon>Propionibacteriales</taxon>
        <taxon>Kribbellaceae</taxon>
        <taxon>Kribbella</taxon>
    </lineage>
</organism>
<name>A0A7W9J9H7_9ACTN</name>
<dbReference type="Proteomes" id="UP000549971">
    <property type="component" value="Unassembled WGS sequence"/>
</dbReference>
<keyword evidence="2" id="KW-1185">Reference proteome</keyword>
<accession>A0A7W9J9H7</accession>
<evidence type="ECO:0000313" key="1">
    <source>
        <dbReference type="EMBL" id="MBB5837640.1"/>
    </source>
</evidence>
<proteinExistence type="predicted"/>
<dbReference type="RefSeq" id="WP_184797799.1">
    <property type="nucleotide sequence ID" value="NZ_JACHMY010000001.1"/>
</dbReference>
<comment type="caution">
    <text evidence="1">The sequence shown here is derived from an EMBL/GenBank/DDBJ whole genome shotgun (WGS) entry which is preliminary data.</text>
</comment>
<evidence type="ECO:0008006" key="3">
    <source>
        <dbReference type="Google" id="ProtNLM"/>
    </source>
</evidence>
<reference evidence="1 2" key="1">
    <citation type="submission" date="2020-08" db="EMBL/GenBank/DDBJ databases">
        <title>Sequencing the genomes of 1000 actinobacteria strains.</title>
        <authorList>
            <person name="Klenk H.-P."/>
        </authorList>
    </citation>
    <scope>NUCLEOTIDE SEQUENCE [LARGE SCALE GENOMIC DNA]</scope>
    <source>
        <strain evidence="1 2">DSM 28967</strain>
    </source>
</reference>
<evidence type="ECO:0000313" key="2">
    <source>
        <dbReference type="Proteomes" id="UP000549971"/>
    </source>
</evidence>
<gene>
    <name evidence="1" type="ORF">HDA39_004374</name>
</gene>